<feature type="domain" description="RRM" evidence="6">
    <location>
        <begin position="280"/>
        <end position="362"/>
    </location>
</feature>
<dbReference type="SUPFAM" id="SSF54928">
    <property type="entry name" value="RNA-binding domain, RBD"/>
    <property type="match status" value="1"/>
</dbReference>
<comment type="caution">
    <text evidence="7">The sequence shown here is derived from an EMBL/GenBank/DDBJ whole genome shotgun (WGS) entry which is preliminary data.</text>
</comment>
<reference evidence="7" key="1">
    <citation type="submission" date="2021-10" db="EMBL/GenBank/DDBJ databases">
        <title>Tropical sea cucumber genome reveals ecological adaptation and Cuvierian tubules defense mechanism.</title>
        <authorList>
            <person name="Chen T."/>
        </authorList>
    </citation>
    <scope>NUCLEOTIDE SEQUENCE</scope>
    <source>
        <strain evidence="7">Nanhai2018</strain>
        <tissue evidence="7">Muscle</tissue>
    </source>
</reference>
<evidence type="ECO:0000256" key="2">
    <source>
        <dbReference type="ARBA" id="ARBA00022884"/>
    </source>
</evidence>
<dbReference type="OrthoDB" id="431169at2759"/>
<feature type="region of interest" description="Disordered" evidence="5">
    <location>
        <begin position="361"/>
        <end position="389"/>
    </location>
</feature>
<dbReference type="PROSITE" id="PS50102">
    <property type="entry name" value="RRM"/>
    <property type="match status" value="2"/>
</dbReference>
<organism evidence="7 8">
    <name type="scientific">Holothuria leucospilota</name>
    <name type="common">Black long sea cucumber</name>
    <name type="synonym">Mertensiothuria leucospilota</name>
    <dbReference type="NCBI Taxonomy" id="206669"/>
    <lineage>
        <taxon>Eukaryota</taxon>
        <taxon>Metazoa</taxon>
        <taxon>Echinodermata</taxon>
        <taxon>Eleutherozoa</taxon>
        <taxon>Echinozoa</taxon>
        <taxon>Holothuroidea</taxon>
        <taxon>Aspidochirotacea</taxon>
        <taxon>Aspidochirotida</taxon>
        <taxon>Holothuriidae</taxon>
        <taxon>Holothuria</taxon>
    </lineage>
</organism>
<evidence type="ECO:0000256" key="4">
    <source>
        <dbReference type="PROSITE-ProRule" id="PRU00176"/>
    </source>
</evidence>
<dbReference type="FunFam" id="3.30.70.330:FF:000037">
    <property type="entry name" value="RNA-binding protein with multiple splicing 2"/>
    <property type="match status" value="1"/>
</dbReference>
<feature type="compositionally biased region" description="Basic residues" evidence="5">
    <location>
        <begin position="83"/>
        <end position="97"/>
    </location>
</feature>
<name>A0A9Q1H7X0_HOLLE</name>
<accession>A0A9Q1H7X0</accession>
<evidence type="ECO:0000256" key="1">
    <source>
        <dbReference type="ARBA" id="ARBA00004123"/>
    </source>
</evidence>
<dbReference type="AlphaFoldDB" id="A0A9Q1H7X0"/>
<dbReference type="Proteomes" id="UP001152320">
    <property type="component" value="Chromosome 9"/>
</dbReference>
<dbReference type="EMBL" id="JAIZAY010000009">
    <property type="protein sequence ID" value="KAJ8035805.1"/>
    <property type="molecule type" value="Genomic_DNA"/>
</dbReference>
<keyword evidence="2 4" id="KW-0694">RNA-binding</keyword>
<keyword evidence="3" id="KW-0539">Nucleus</keyword>
<feature type="region of interest" description="Disordered" evidence="5">
    <location>
        <begin position="61"/>
        <end position="236"/>
    </location>
</feature>
<feature type="domain" description="RRM" evidence="6">
    <location>
        <begin position="496"/>
        <end position="573"/>
    </location>
</feature>
<protein>
    <submittedName>
        <fullName evidence="7">Protein couch potato</fullName>
    </submittedName>
</protein>
<proteinExistence type="predicted"/>
<feature type="compositionally biased region" description="Polar residues" evidence="5">
    <location>
        <begin position="153"/>
        <end position="166"/>
    </location>
</feature>
<feature type="compositionally biased region" description="Gly residues" evidence="5">
    <location>
        <begin position="105"/>
        <end position="114"/>
    </location>
</feature>
<evidence type="ECO:0000313" key="7">
    <source>
        <dbReference type="EMBL" id="KAJ8035805.1"/>
    </source>
</evidence>
<dbReference type="GO" id="GO:0003723">
    <property type="term" value="F:RNA binding"/>
    <property type="evidence" value="ECO:0007669"/>
    <property type="project" value="UniProtKB-UniRule"/>
</dbReference>
<feature type="compositionally biased region" description="Low complexity" evidence="5">
    <location>
        <begin position="115"/>
        <end position="129"/>
    </location>
</feature>
<dbReference type="InterPro" id="IPR034788">
    <property type="entry name" value="Cpo_RRM"/>
</dbReference>
<dbReference type="Gene3D" id="3.30.70.330">
    <property type="match status" value="2"/>
</dbReference>
<feature type="compositionally biased region" description="Low complexity" evidence="5">
    <location>
        <begin position="209"/>
        <end position="222"/>
    </location>
</feature>
<dbReference type="Pfam" id="PF00076">
    <property type="entry name" value="RRM_1"/>
    <property type="match status" value="2"/>
</dbReference>
<sequence>MSEARCALCSQFRPGKGWDPHSVCPACRSCTRQDPCELCMAFSPSQWKEIDSWRRARREKLKSRLEAIPDPDPSAPGTSGTQKKQKGTGKSSKKRKRREESAQGRRGGLPGAGPSGSAAAASPGTTPSAHSEGSSPAGPVDRRTPVNTGPAGSGTTVPRTDTQAPSGLSPDPEPSTSLPLDSAGSPVPSEDRTQSEVQGATGSQSLAPTATAAGTETGSGSADPGPVIQDTQTSRDRSRTVILANTFSVGELGLSFWYGESNGLQWHAVYLGAPLTVMVRTLFVSGLPMDAKPRELYLLFRGCKGYEGSLLKVTSKPGKSQSPVGFVTFDSRAGAEAAKESLQGVRFDSESPQTIRLEFAKSNTKVPKPKQTSPLPGNPAIGPPLTPRDPYDLSTVFLPGTPETWTHPLAAAYSDPTSQSIPHPHIIAAHHPIHAQVPGATDGTRLAYVLPHHTTHHAIAQPGTPHSHIPQPSLPISMAASAAATMVAMANTTPCTTLFLGNLGSQTSESELHEELSRLPGFLRLRVNNKGGSACCFAEFQNVAAAMHAFAVLQGRELKSSDRGGLRVEFAKSNMGEPKRMDMTPRMSIIQPMQVLQ</sequence>
<feature type="compositionally biased region" description="Polar residues" evidence="5">
    <location>
        <begin position="361"/>
        <end position="375"/>
    </location>
</feature>
<dbReference type="GO" id="GO:0005634">
    <property type="term" value="C:nucleus"/>
    <property type="evidence" value="ECO:0007669"/>
    <property type="project" value="UniProtKB-SubCell"/>
</dbReference>
<evidence type="ECO:0000256" key="5">
    <source>
        <dbReference type="SAM" id="MobiDB-lite"/>
    </source>
</evidence>
<dbReference type="InterPro" id="IPR000504">
    <property type="entry name" value="RRM_dom"/>
</dbReference>
<dbReference type="SMART" id="SM00360">
    <property type="entry name" value="RRM"/>
    <property type="match status" value="2"/>
</dbReference>
<evidence type="ECO:0000256" key="3">
    <source>
        <dbReference type="ARBA" id="ARBA00023242"/>
    </source>
</evidence>
<dbReference type="InterPro" id="IPR012677">
    <property type="entry name" value="Nucleotide-bd_a/b_plait_sf"/>
</dbReference>
<dbReference type="CDD" id="cd12684">
    <property type="entry name" value="RRM_cpo"/>
    <property type="match status" value="1"/>
</dbReference>
<comment type="subcellular location">
    <subcellularLocation>
        <location evidence="1">Nucleus</location>
    </subcellularLocation>
</comment>
<feature type="compositionally biased region" description="Polar residues" evidence="5">
    <location>
        <begin position="195"/>
        <end position="208"/>
    </location>
</feature>
<evidence type="ECO:0000313" key="8">
    <source>
        <dbReference type="Proteomes" id="UP001152320"/>
    </source>
</evidence>
<dbReference type="PANTHER" id="PTHR10501">
    <property type="entry name" value="U1 SMALL NUCLEAR RIBONUCLEOPROTEIN A/U2 SMALL NUCLEAR RIBONUCLEOPROTEIN B"/>
    <property type="match status" value="1"/>
</dbReference>
<keyword evidence="8" id="KW-1185">Reference proteome</keyword>
<gene>
    <name evidence="7" type="ORF">HOLleu_19590</name>
</gene>
<evidence type="ECO:0000259" key="6">
    <source>
        <dbReference type="PROSITE" id="PS50102"/>
    </source>
</evidence>
<dbReference type="InterPro" id="IPR035979">
    <property type="entry name" value="RBD_domain_sf"/>
</dbReference>